<accession>A0ABP9WS72</accession>
<dbReference type="InterPro" id="IPR013785">
    <property type="entry name" value="Aldolase_TIM"/>
</dbReference>
<evidence type="ECO:0000256" key="3">
    <source>
        <dbReference type="ARBA" id="ARBA00023239"/>
    </source>
</evidence>
<feature type="domain" description="Pyruvate carboxyltransferase" evidence="4">
    <location>
        <begin position="4"/>
        <end position="276"/>
    </location>
</feature>
<dbReference type="PANTHER" id="PTHR42738">
    <property type="entry name" value="HYDROXYMETHYLGLUTARYL-COA LYASE"/>
    <property type="match status" value="1"/>
</dbReference>
<organism evidence="5 6">
    <name type="scientific">Microbulbifer aestuariivivens</name>
    <dbReference type="NCBI Taxonomy" id="1908308"/>
    <lineage>
        <taxon>Bacteria</taxon>
        <taxon>Pseudomonadati</taxon>
        <taxon>Pseudomonadota</taxon>
        <taxon>Gammaproteobacteria</taxon>
        <taxon>Cellvibrionales</taxon>
        <taxon>Microbulbiferaceae</taxon>
        <taxon>Microbulbifer</taxon>
    </lineage>
</organism>
<reference evidence="5 6" key="1">
    <citation type="submission" date="2024-02" db="EMBL/GenBank/DDBJ databases">
        <title>Microbulbifer aestuariivivens NBRC 112533.</title>
        <authorList>
            <person name="Ichikawa N."/>
            <person name="Katano-Makiyama Y."/>
            <person name="Hidaka K."/>
        </authorList>
    </citation>
    <scope>NUCLEOTIDE SEQUENCE [LARGE SCALE GENOMIC DNA]</scope>
    <source>
        <strain evidence="5 6">NBRC 112533</strain>
    </source>
</reference>
<dbReference type="SUPFAM" id="SSF51569">
    <property type="entry name" value="Aldolase"/>
    <property type="match status" value="1"/>
</dbReference>
<dbReference type="Gene3D" id="3.20.20.70">
    <property type="entry name" value="Aldolase class I"/>
    <property type="match status" value="1"/>
</dbReference>
<keyword evidence="2" id="KW-0479">Metal-binding</keyword>
<dbReference type="InterPro" id="IPR043594">
    <property type="entry name" value="HMGL"/>
</dbReference>
<evidence type="ECO:0000259" key="4">
    <source>
        <dbReference type="PROSITE" id="PS50991"/>
    </source>
</evidence>
<keyword evidence="6" id="KW-1185">Reference proteome</keyword>
<evidence type="ECO:0000256" key="1">
    <source>
        <dbReference type="ARBA" id="ARBA00009405"/>
    </source>
</evidence>
<evidence type="ECO:0000313" key="5">
    <source>
        <dbReference type="EMBL" id="GAA5525433.1"/>
    </source>
</evidence>
<sequence length="315" mass="33539">MKQIEISEVGPRDGLQSIASIMATEDKKRWIASMAAAGIREIEVGSFVPAKVLPQLADTAEIVRYARTIPGLTVAVLVPNLRGAQDALKAGAHKLTIPLSVSETHSLKNLRRTHEQVMEEVRGIRELLNQLPENERPSFEGSLSTCFGCTLEGPVSEEAVLRLGESLLKAGCDEVGLSDTTGYANPAQVRRLIRLIWENLGRDALNGIHLHNTRGQGLANVLAAVDEGITTVDSSMGGIGGCPFAPGASGNIVTEDLVFLLEAMGYSTGVDMSKLMEARKILAAALPDEPLYGFIPDAGLPKGFQYAGSESPVLA</sequence>
<dbReference type="InterPro" id="IPR000891">
    <property type="entry name" value="PYR_CT"/>
</dbReference>
<dbReference type="GO" id="GO:0016829">
    <property type="term" value="F:lyase activity"/>
    <property type="evidence" value="ECO:0007669"/>
    <property type="project" value="UniProtKB-KW"/>
</dbReference>
<dbReference type="PROSITE" id="PS50991">
    <property type="entry name" value="PYR_CT"/>
    <property type="match status" value="1"/>
</dbReference>
<dbReference type="CDD" id="cd07938">
    <property type="entry name" value="DRE_TIM_HMGL"/>
    <property type="match status" value="1"/>
</dbReference>
<dbReference type="NCBIfam" id="NF004283">
    <property type="entry name" value="PRK05692.1"/>
    <property type="match status" value="1"/>
</dbReference>
<protein>
    <submittedName>
        <fullName evidence="5">Hydroxymethylglutaryl-CoA lyase YngG</fullName>
    </submittedName>
</protein>
<proteinExistence type="inferred from homology"/>
<dbReference type="PANTHER" id="PTHR42738:SF7">
    <property type="entry name" value="HYDROXYMETHYLGLUTARYL-COA LYASE"/>
    <property type="match status" value="1"/>
</dbReference>
<evidence type="ECO:0000256" key="2">
    <source>
        <dbReference type="ARBA" id="ARBA00022723"/>
    </source>
</evidence>
<dbReference type="Proteomes" id="UP001408594">
    <property type="component" value="Unassembled WGS sequence"/>
</dbReference>
<name>A0ABP9WS72_9GAMM</name>
<comment type="similarity">
    <text evidence="1">Belongs to the HMG-CoA lyase family.</text>
</comment>
<comment type="caution">
    <text evidence="5">The sequence shown here is derived from an EMBL/GenBank/DDBJ whole genome shotgun (WGS) entry which is preliminary data.</text>
</comment>
<keyword evidence="3 5" id="KW-0456">Lyase</keyword>
<dbReference type="Pfam" id="PF00682">
    <property type="entry name" value="HMGL-like"/>
    <property type="match status" value="1"/>
</dbReference>
<evidence type="ECO:0000313" key="6">
    <source>
        <dbReference type="Proteomes" id="UP001408594"/>
    </source>
</evidence>
<dbReference type="EMBL" id="BAABRT010000015">
    <property type="protein sequence ID" value="GAA5525433.1"/>
    <property type="molecule type" value="Genomic_DNA"/>
</dbReference>
<gene>
    <name evidence="5" type="primary">yngG</name>
    <name evidence="5" type="ORF">Maes01_02003</name>
</gene>